<evidence type="ECO:0000313" key="4">
    <source>
        <dbReference type="EMBL" id="WAL42339.1"/>
    </source>
</evidence>
<dbReference type="EMBL" id="CP113787">
    <property type="protein sequence ID" value="WAL42339.1"/>
    <property type="molecule type" value="Genomic_DNA"/>
</dbReference>
<evidence type="ECO:0000256" key="2">
    <source>
        <dbReference type="SAM" id="Phobius"/>
    </source>
</evidence>
<sequence length="116" mass="11776">MSNMGPYPNGQYDQQPGGYGPGGYGGGFGPRPDEKNSLGGWALGLGIASLVCCSIFTGIPAMIVGYLGMQAANEGRATNKGMSIAGIILGGLSILFLIVYVATGQLTDAINTIQSS</sequence>
<dbReference type="AlphaFoldDB" id="A0AA47FFF6"/>
<accession>A0AA47FFF6</accession>
<feature type="domain" description="DUF4190" evidence="3">
    <location>
        <begin position="39"/>
        <end position="100"/>
    </location>
</feature>
<keyword evidence="2" id="KW-1133">Transmembrane helix</keyword>
<keyword evidence="2" id="KW-0472">Membrane</keyword>
<organism evidence="4 5">
    <name type="scientific">Actinomyces naeslundii</name>
    <dbReference type="NCBI Taxonomy" id="1655"/>
    <lineage>
        <taxon>Bacteria</taxon>
        <taxon>Bacillati</taxon>
        <taxon>Actinomycetota</taxon>
        <taxon>Actinomycetes</taxon>
        <taxon>Actinomycetales</taxon>
        <taxon>Actinomycetaceae</taxon>
        <taxon>Actinomyces</taxon>
    </lineage>
</organism>
<feature type="transmembrane region" description="Helical" evidence="2">
    <location>
        <begin position="81"/>
        <end position="102"/>
    </location>
</feature>
<evidence type="ECO:0000256" key="1">
    <source>
        <dbReference type="SAM" id="MobiDB-lite"/>
    </source>
</evidence>
<dbReference type="InterPro" id="IPR025241">
    <property type="entry name" value="DUF4190"/>
</dbReference>
<gene>
    <name evidence="4" type="ORF">OFA60_09790</name>
</gene>
<dbReference type="Pfam" id="PF13828">
    <property type="entry name" value="DUF4190"/>
    <property type="match status" value="1"/>
</dbReference>
<keyword evidence="2" id="KW-0812">Transmembrane</keyword>
<feature type="compositionally biased region" description="Gly residues" evidence="1">
    <location>
        <begin position="17"/>
        <end position="29"/>
    </location>
</feature>
<evidence type="ECO:0000313" key="5">
    <source>
        <dbReference type="Proteomes" id="UP001163127"/>
    </source>
</evidence>
<protein>
    <submittedName>
        <fullName evidence="4">DUF4190 domain-containing protein</fullName>
    </submittedName>
</protein>
<reference evidence="4" key="1">
    <citation type="submission" date="2022-11" db="EMBL/GenBank/DDBJ databases">
        <title>Dental biofilm bacteria. Genome sequencing and assembly.</title>
        <authorList>
            <person name="Robertsson C."/>
        </authorList>
    </citation>
    <scope>NUCLEOTIDE SEQUENCE</scope>
    <source>
        <strain evidence="4">CW</strain>
    </source>
</reference>
<feature type="compositionally biased region" description="Low complexity" evidence="1">
    <location>
        <begin position="1"/>
        <end position="16"/>
    </location>
</feature>
<dbReference type="RefSeq" id="WP_076137134.1">
    <property type="nucleotide sequence ID" value="NZ_CP113787.1"/>
</dbReference>
<name>A0AA47FFF6_ACTNA</name>
<evidence type="ECO:0000259" key="3">
    <source>
        <dbReference type="Pfam" id="PF13828"/>
    </source>
</evidence>
<feature type="transmembrane region" description="Helical" evidence="2">
    <location>
        <begin position="41"/>
        <end position="69"/>
    </location>
</feature>
<feature type="region of interest" description="Disordered" evidence="1">
    <location>
        <begin position="1"/>
        <end position="31"/>
    </location>
</feature>
<dbReference type="Proteomes" id="UP001163127">
    <property type="component" value="Chromosome"/>
</dbReference>
<proteinExistence type="predicted"/>